<dbReference type="Gene3D" id="3.30.360.10">
    <property type="entry name" value="Dihydrodipicolinate Reductase, domain 2"/>
    <property type="match status" value="1"/>
</dbReference>
<sequence>MKTTRQNFLKTSALLGAAAGFPTIIPASVLGAEGKVAPSNKVNIGALSCGRRACSGGAYQDYEKSQIVAICDPKKDMRDARGQNWGIAEKDRYVDFRDLLARDDVDAVSIATPDHWHVPLSMAAAKAGKDVYCEKPLGISIEQNLAARRIENEYNRVFQYGTQQRSMQHMRMGLEIVLNGHIGDVKEVYVWAWGGRAGGDATETPVPEGFDYELWLGPAPVAPYSFDRCMNQHGAYHHYDYSIGFLGGWGAHPLDQLQWWADEEGLGIPYEYQTTGTINYNDLYNTAFKWNMEALYQNGLKLHFMDTDTAWKSKHIPGIDQLRKYGNMTQFIGTNGWVGVSREGLLASSEELRRKAKNPGPRRLPISKNHKGNFVDCVLSRERPIANLDSAIRSDIISHMSDIGIRTGEILKWDPAKEMVIGSDRAKSMMHREMRAPYDRLMI</sequence>
<dbReference type="PROSITE" id="PS51318">
    <property type="entry name" value="TAT"/>
    <property type="match status" value="1"/>
</dbReference>
<name>A0ABU5MX37_9BACT</name>
<dbReference type="InterPro" id="IPR006311">
    <property type="entry name" value="TAT_signal"/>
</dbReference>
<accession>A0ABU5MX37</accession>
<comment type="caution">
    <text evidence="3">The sequence shown here is derived from an EMBL/GenBank/DDBJ whole genome shotgun (WGS) entry which is preliminary data.</text>
</comment>
<gene>
    <name evidence="3" type="ORF">P9H32_09005</name>
</gene>
<protein>
    <submittedName>
        <fullName evidence="3">Gfo/Idh/MocA family oxidoreductase</fullName>
    </submittedName>
</protein>
<dbReference type="InterPro" id="IPR050463">
    <property type="entry name" value="Gfo/Idh/MocA_oxidrdct_glycsds"/>
</dbReference>
<evidence type="ECO:0000259" key="1">
    <source>
        <dbReference type="Pfam" id="PF01408"/>
    </source>
</evidence>
<dbReference type="RefSeq" id="WP_322608565.1">
    <property type="nucleotide sequence ID" value="NZ_JARVCO010000010.1"/>
</dbReference>
<dbReference type="Pfam" id="PF19051">
    <property type="entry name" value="GFO_IDH_MocA_C2"/>
    <property type="match status" value="2"/>
</dbReference>
<feature type="domain" description="Gfo/Idh/MocA-like oxidoreductase bacterial type C-terminal" evidence="2">
    <location>
        <begin position="191"/>
        <end position="265"/>
    </location>
</feature>
<proteinExistence type="predicted"/>
<keyword evidence="4" id="KW-1185">Reference proteome</keyword>
<dbReference type="PANTHER" id="PTHR43818:SF5">
    <property type="entry name" value="OXIDOREDUCTASE FAMILY PROTEIN"/>
    <property type="match status" value="1"/>
</dbReference>
<dbReference type="Gene3D" id="3.40.50.720">
    <property type="entry name" value="NAD(P)-binding Rossmann-like Domain"/>
    <property type="match status" value="1"/>
</dbReference>
<dbReference type="SUPFAM" id="SSF55347">
    <property type="entry name" value="Glyceraldehyde-3-phosphate dehydrogenase-like, C-terminal domain"/>
    <property type="match status" value="1"/>
</dbReference>
<feature type="domain" description="Gfo/Idh/MocA-like oxidoreductase N-terminal" evidence="1">
    <location>
        <begin position="58"/>
        <end position="161"/>
    </location>
</feature>
<dbReference type="PANTHER" id="PTHR43818">
    <property type="entry name" value="BCDNA.GH03377"/>
    <property type="match status" value="1"/>
</dbReference>
<dbReference type="InterPro" id="IPR000683">
    <property type="entry name" value="Gfo/Idh/MocA-like_OxRdtase_N"/>
</dbReference>
<organism evidence="3 4">
    <name type="scientific">Pontiella agarivorans</name>
    <dbReference type="NCBI Taxonomy" id="3038953"/>
    <lineage>
        <taxon>Bacteria</taxon>
        <taxon>Pseudomonadati</taxon>
        <taxon>Kiritimatiellota</taxon>
        <taxon>Kiritimatiellia</taxon>
        <taxon>Kiritimatiellales</taxon>
        <taxon>Pontiellaceae</taxon>
        <taxon>Pontiella</taxon>
    </lineage>
</organism>
<dbReference type="Proteomes" id="UP001290861">
    <property type="component" value="Unassembled WGS sequence"/>
</dbReference>
<dbReference type="SUPFAM" id="SSF51735">
    <property type="entry name" value="NAD(P)-binding Rossmann-fold domains"/>
    <property type="match status" value="1"/>
</dbReference>
<evidence type="ECO:0000259" key="2">
    <source>
        <dbReference type="Pfam" id="PF19051"/>
    </source>
</evidence>
<dbReference type="InterPro" id="IPR036291">
    <property type="entry name" value="NAD(P)-bd_dom_sf"/>
</dbReference>
<dbReference type="Pfam" id="PF01408">
    <property type="entry name" value="GFO_IDH_MocA"/>
    <property type="match status" value="1"/>
</dbReference>
<reference evidence="3 4" key="1">
    <citation type="journal article" date="2024" name="Appl. Environ. Microbiol.">
        <title>Pontiella agarivorans sp. nov., a novel marine anaerobic bacterium capable of degrading macroalgal polysaccharides and fixing nitrogen.</title>
        <authorList>
            <person name="Liu N."/>
            <person name="Kivenson V."/>
            <person name="Peng X."/>
            <person name="Cui Z."/>
            <person name="Lankiewicz T.S."/>
            <person name="Gosselin K.M."/>
            <person name="English C.J."/>
            <person name="Blair E.M."/>
            <person name="O'Malley M.A."/>
            <person name="Valentine D.L."/>
        </authorList>
    </citation>
    <scope>NUCLEOTIDE SEQUENCE [LARGE SCALE GENOMIC DNA]</scope>
    <source>
        <strain evidence="3 4">NLcol2</strain>
    </source>
</reference>
<dbReference type="EMBL" id="JARVCO010000010">
    <property type="protein sequence ID" value="MDZ8118767.1"/>
    <property type="molecule type" value="Genomic_DNA"/>
</dbReference>
<evidence type="ECO:0000313" key="3">
    <source>
        <dbReference type="EMBL" id="MDZ8118767.1"/>
    </source>
</evidence>
<evidence type="ECO:0000313" key="4">
    <source>
        <dbReference type="Proteomes" id="UP001290861"/>
    </source>
</evidence>
<feature type="domain" description="Gfo/Idh/MocA-like oxidoreductase bacterial type C-terminal" evidence="2">
    <location>
        <begin position="363"/>
        <end position="439"/>
    </location>
</feature>
<dbReference type="InterPro" id="IPR043906">
    <property type="entry name" value="Gfo/Idh/MocA_OxRdtase_bact_C"/>
</dbReference>